<evidence type="ECO:0000313" key="7">
    <source>
        <dbReference type="EMBL" id="TBX37694.1"/>
    </source>
</evidence>
<organism evidence="7 8">
    <name type="scientific">Lactiplantibacillus paraplantarum</name>
    <dbReference type="NCBI Taxonomy" id="60520"/>
    <lineage>
        <taxon>Bacteria</taxon>
        <taxon>Bacillati</taxon>
        <taxon>Bacillota</taxon>
        <taxon>Bacilli</taxon>
        <taxon>Lactobacillales</taxon>
        <taxon>Lactobacillaceae</taxon>
        <taxon>Lactiplantibacillus</taxon>
    </lineage>
</organism>
<keyword evidence="2" id="KW-0677">Repeat</keyword>
<dbReference type="PANTHER" id="PTHR30185:SF18">
    <property type="entry name" value="TRANSCRIPTIONAL REGULATOR MTLR"/>
    <property type="match status" value="1"/>
</dbReference>
<proteinExistence type="predicted"/>
<dbReference type="InterPro" id="IPR036388">
    <property type="entry name" value="WH-like_DNA-bd_sf"/>
</dbReference>
<feature type="domain" description="PRD" evidence="6">
    <location>
        <begin position="296"/>
        <end position="403"/>
    </location>
</feature>
<accession>A0A4Q9XYF6</accession>
<protein>
    <submittedName>
        <fullName evidence="7">PRD domain-containing protein</fullName>
    </submittedName>
</protein>
<dbReference type="Proteomes" id="UP000292648">
    <property type="component" value="Unassembled WGS sequence"/>
</dbReference>
<dbReference type="InterPro" id="IPR013196">
    <property type="entry name" value="HTH_11"/>
</dbReference>
<keyword evidence="3" id="KW-0805">Transcription regulation</keyword>
<feature type="domain" description="PRD" evidence="6">
    <location>
        <begin position="180"/>
        <end position="292"/>
    </location>
</feature>
<dbReference type="GO" id="GO:0006355">
    <property type="term" value="P:regulation of DNA-templated transcription"/>
    <property type="evidence" value="ECO:0007669"/>
    <property type="project" value="InterPro"/>
</dbReference>
<keyword evidence="1" id="KW-0808">Transferase</keyword>
<dbReference type="SUPFAM" id="SSF63520">
    <property type="entry name" value="PTS-regulatory domain, PRD"/>
    <property type="match status" value="2"/>
</dbReference>
<gene>
    <name evidence="7" type="ORF">EUZ87_15045</name>
</gene>
<dbReference type="PROSITE" id="PS51372">
    <property type="entry name" value="PRD_2"/>
    <property type="match status" value="2"/>
</dbReference>
<dbReference type="PROSITE" id="PS51099">
    <property type="entry name" value="PTS_EIIB_TYPE_2"/>
    <property type="match status" value="1"/>
</dbReference>
<dbReference type="EMBL" id="SEHH01000136">
    <property type="protein sequence ID" value="TBX37694.1"/>
    <property type="molecule type" value="Genomic_DNA"/>
</dbReference>
<dbReference type="Gene3D" id="3.40.50.2300">
    <property type="match status" value="1"/>
</dbReference>
<dbReference type="InterPro" id="IPR013011">
    <property type="entry name" value="PTS_EIIB_2"/>
</dbReference>
<dbReference type="Pfam" id="PF08279">
    <property type="entry name" value="HTH_11"/>
    <property type="match status" value="1"/>
</dbReference>
<dbReference type="InterPro" id="IPR011608">
    <property type="entry name" value="PRD"/>
</dbReference>
<dbReference type="PANTHER" id="PTHR30185">
    <property type="entry name" value="CRYPTIC BETA-GLUCOSIDE BGL OPERON ANTITERMINATOR"/>
    <property type="match status" value="1"/>
</dbReference>
<evidence type="ECO:0000256" key="4">
    <source>
        <dbReference type="ARBA" id="ARBA00023163"/>
    </source>
</evidence>
<keyword evidence="4" id="KW-0804">Transcription</keyword>
<dbReference type="Gene3D" id="1.10.10.10">
    <property type="entry name" value="Winged helix-like DNA-binding domain superfamily/Winged helix DNA-binding domain"/>
    <property type="match status" value="1"/>
</dbReference>
<dbReference type="Gene3D" id="1.10.1790.10">
    <property type="entry name" value="PRD domain"/>
    <property type="match status" value="2"/>
</dbReference>
<dbReference type="SUPFAM" id="SSF52794">
    <property type="entry name" value="PTS system IIB component-like"/>
    <property type="match status" value="1"/>
</dbReference>
<evidence type="ECO:0000259" key="5">
    <source>
        <dbReference type="PROSITE" id="PS51099"/>
    </source>
</evidence>
<comment type="caution">
    <text evidence="7">The sequence shown here is derived from an EMBL/GenBank/DDBJ whole genome shotgun (WGS) entry which is preliminary data.</text>
</comment>
<name>A0A4Q9XYF6_9LACO</name>
<evidence type="ECO:0000256" key="3">
    <source>
        <dbReference type="ARBA" id="ARBA00023015"/>
    </source>
</evidence>
<dbReference type="GO" id="GO:0008982">
    <property type="term" value="F:protein-N(PI)-phosphohistidine-sugar phosphotransferase activity"/>
    <property type="evidence" value="ECO:0007669"/>
    <property type="project" value="InterPro"/>
</dbReference>
<sequence>MSTKRERSLIYLLVNKKDFVTAKQLADELHSSDKTIYRLISQINSQYDERPLIISERGRGYKLDYQQYLDSNQQNVDIRRLATISPVERRNKIMRQLLLVAPRRVQADTLFEEYFLSVSSQISDEKSIAKILQRYSLKLVKKSGYLSVIGSELNIRDAIQSLINDTGIVDLNQILHDDNFPRKYDVRFVFEQIRYIETNIESSIPYPYNLNLFSHMYILLDRVRNTKMAVGKTNDHALDEYPKVSSLDARLLGVSEQVIKNTEDYISVELPKIEGYYLYQYLVSSRIDGFVPNTVAEHSKVQVVTNDLISAVESLTNKHFHNSDLVNRLSEHIRPMLNRLDNHININNNLLDQIKIEYSAMFHAVKRAIEQLASKYNLSEVDDNEIGFLTLYFASELEKHKKHIDTLIMCTTGIGTSELLKSKIIANFSNLNIVDVISTASLDEALRRYPQIQLVISTVRPLHAVSVPVVVVSAMLNMEDRKKLNEEVKHLQ</sequence>
<dbReference type="InterPro" id="IPR036095">
    <property type="entry name" value="PTS_EIIB-like_sf"/>
</dbReference>
<evidence type="ECO:0000256" key="1">
    <source>
        <dbReference type="ARBA" id="ARBA00022679"/>
    </source>
</evidence>
<dbReference type="InterPro" id="IPR036634">
    <property type="entry name" value="PRD_sf"/>
</dbReference>
<dbReference type="CDD" id="cd05568">
    <property type="entry name" value="PTS_IIB_bgl_like"/>
    <property type="match status" value="1"/>
</dbReference>
<evidence type="ECO:0000259" key="6">
    <source>
        <dbReference type="PROSITE" id="PS51372"/>
    </source>
</evidence>
<dbReference type="GO" id="GO:0009401">
    <property type="term" value="P:phosphoenolpyruvate-dependent sugar phosphotransferase system"/>
    <property type="evidence" value="ECO:0007669"/>
    <property type="project" value="InterPro"/>
</dbReference>
<dbReference type="InterPro" id="IPR050661">
    <property type="entry name" value="BglG_antiterminators"/>
</dbReference>
<reference evidence="7 8" key="1">
    <citation type="submission" date="2019-01" db="EMBL/GenBank/DDBJ databases">
        <title>Draft genome sequence of Lactobacillus paraplantarum OSY-TC318, a Producer of the novel lantibiotic Paraplantaracin TC318.</title>
        <authorList>
            <person name="Hussein W.E."/>
            <person name="Huang E."/>
            <person name="Yousef A.E."/>
        </authorList>
    </citation>
    <scope>NUCLEOTIDE SEQUENCE [LARGE SCALE GENOMIC DNA]</scope>
    <source>
        <strain evidence="7 8">OSY-TC318</strain>
    </source>
</reference>
<feature type="domain" description="PTS EIIB type-2" evidence="5">
    <location>
        <begin position="404"/>
        <end position="492"/>
    </location>
</feature>
<dbReference type="AlphaFoldDB" id="A0A4Q9XYF6"/>
<evidence type="ECO:0000256" key="2">
    <source>
        <dbReference type="ARBA" id="ARBA00022737"/>
    </source>
</evidence>
<dbReference type="Pfam" id="PF00874">
    <property type="entry name" value="PRD"/>
    <property type="match status" value="1"/>
</dbReference>
<evidence type="ECO:0000313" key="8">
    <source>
        <dbReference type="Proteomes" id="UP000292648"/>
    </source>
</evidence>